<evidence type="ECO:0000256" key="1">
    <source>
        <dbReference type="SAM" id="SignalP"/>
    </source>
</evidence>
<organism evidence="2 3">
    <name type="scientific">Rhizobium calliandrae</name>
    <dbReference type="NCBI Taxonomy" id="1312182"/>
    <lineage>
        <taxon>Bacteria</taxon>
        <taxon>Pseudomonadati</taxon>
        <taxon>Pseudomonadota</taxon>
        <taxon>Alphaproteobacteria</taxon>
        <taxon>Hyphomicrobiales</taxon>
        <taxon>Rhizobiaceae</taxon>
        <taxon>Rhizobium/Agrobacterium group</taxon>
        <taxon>Rhizobium</taxon>
    </lineage>
</organism>
<dbReference type="Pfam" id="PF17038">
    <property type="entry name" value="CBP_BcsN"/>
    <property type="match status" value="1"/>
</dbReference>
<reference evidence="2" key="1">
    <citation type="submission" date="2023-06" db="EMBL/GenBank/DDBJ databases">
        <title>Phylogenetic Diversity of Rhizobium strains.</title>
        <authorList>
            <person name="Moura F.T."/>
            <person name="Helene L.C.F."/>
            <person name="Hungria M."/>
        </authorList>
    </citation>
    <scope>NUCLEOTIDE SEQUENCE</scope>
    <source>
        <strain evidence="2">CCGE524</strain>
    </source>
</reference>
<feature type="chain" id="PRO_5045958802" evidence="1">
    <location>
        <begin position="24"/>
        <end position="329"/>
    </location>
</feature>
<feature type="signal peptide" evidence="1">
    <location>
        <begin position="1"/>
        <end position="23"/>
    </location>
</feature>
<comment type="caution">
    <text evidence="2">The sequence shown here is derived from an EMBL/GenBank/DDBJ whole genome shotgun (WGS) entry which is preliminary data.</text>
</comment>
<evidence type="ECO:0000313" key="3">
    <source>
        <dbReference type="Proteomes" id="UP001172630"/>
    </source>
</evidence>
<keyword evidence="1" id="KW-0732">Signal</keyword>
<dbReference type="PROSITE" id="PS51257">
    <property type="entry name" value="PROKAR_LIPOPROTEIN"/>
    <property type="match status" value="1"/>
</dbReference>
<dbReference type="Proteomes" id="UP001172630">
    <property type="component" value="Unassembled WGS sequence"/>
</dbReference>
<keyword evidence="3" id="KW-1185">Reference proteome</keyword>
<accession>A0ABT7KJ64</accession>
<dbReference type="EMBL" id="JARFYN010000037">
    <property type="protein sequence ID" value="MDL2408666.1"/>
    <property type="molecule type" value="Genomic_DNA"/>
</dbReference>
<protein>
    <submittedName>
        <fullName evidence="2">Cellulose biosynthesis protein BcsN</fullName>
    </submittedName>
</protein>
<name>A0ABT7KJ64_9HYPH</name>
<dbReference type="RefSeq" id="WP_285882111.1">
    <property type="nucleotide sequence ID" value="NZ_JARFYN010000037.1"/>
</dbReference>
<sequence length="329" mass="34303">MHLLKLIALLTLAIFGTSCTTTGGVRQSGGAETIPSDKALAFPPPGGPAIVNVVERRHGNDVEQMISLSTSSTVPGQNFVKVLFLAVSGSTPGLGSTPYKMISEAEIAREIAATIPGVRLSRSATFVQNTYGPFGYAAGRSRAGDTCLYAWQQIRAGRSTPAQQRNFSMVQVRLRLCDARATERQLLSTVYGYTIAGGFEGESLNPYGTPRGADALLGRPGDPIYPDVGGYRNSQMAIGYEARTTAVRPAIVNHRTVIQPKAVTVAPPQAVGPHIALPDPQGGTPQTGAVTAPAQISGQGQRGTMGTNGIVVPSPDCIGDAGTTAACRK</sequence>
<gene>
    <name evidence="2" type="primary">bcsN</name>
    <name evidence="2" type="ORF">PY650_24080</name>
</gene>
<proteinExistence type="predicted"/>
<dbReference type="InterPro" id="IPR031482">
    <property type="entry name" value="CBP_BcsN"/>
</dbReference>
<evidence type="ECO:0000313" key="2">
    <source>
        <dbReference type="EMBL" id="MDL2408666.1"/>
    </source>
</evidence>